<name>A0A098DFN7_GIBZE</name>
<feature type="signal peptide" evidence="10">
    <location>
        <begin position="1"/>
        <end position="21"/>
    </location>
</feature>
<evidence type="ECO:0000256" key="1">
    <source>
        <dbReference type="ARBA" id="ARBA00004589"/>
    </source>
</evidence>
<dbReference type="eggNOG" id="ENOG502RP5Z">
    <property type="taxonomic scope" value="Eukaryota"/>
</dbReference>
<comment type="similarity">
    <text evidence="3">Belongs to the RBT5 family.</text>
</comment>
<evidence type="ECO:0000256" key="10">
    <source>
        <dbReference type="SAM" id="SignalP"/>
    </source>
</evidence>
<evidence type="ECO:0000313" key="13">
    <source>
        <dbReference type="EnsemblFungi" id="CEF77779"/>
    </source>
</evidence>
<keyword evidence="6 10" id="KW-0732">Signal</keyword>
<sequence>MVRLSNSFVLIGILASSVAVATPQFDQEAELRRSKCDNGCFDDSFPGGSCTNDPACMCTQNKYREAYFCCMAKNCEALVLTRSVERQHDECQARNLDFTFDAEKACGIKLATTTSVTSSTKAAAVTSSASEISSTATANTAFDVETKTKPDKTAKDTAQASPTESAAPVTDGVPQLKPALGGLVLVMASAFFFF</sequence>
<dbReference type="VEuPathDB" id="FungiDB:FGRAMPH1_01G11953"/>
<dbReference type="AlphaFoldDB" id="A0A098DFN7"/>
<dbReference type="GO" id="GO:0098552">
    <property type="term" value="C:side of membrane"/>
    <property type="evidence" value="ECO:0007669"/>
    <property type="project" value="UniProtKB-KW"/>
</dbReference>
<evidence type="ECO:0000313" key="12">
    <source>
        <dbReference type="EMBL" id="CEF77779.1"/>
    </source>
</evidence>
<evidence type="ECO:0000313" key="14">
    <source>
        <dbReference type="Proteomes" id="UP000070720"/>
    </source>
</evidence>
<keyword evidence="8" id="KW-0449">Lipoprotein</keyword>
<reference evidence="13 14" key="1">
    <citation type="journal article" date="2007" name="Science">
        <title>The Fusarium graminearum genome reveals a link between localized polymorphism and pathogen specialization.</title>
        <authorList>
            <person name="Cuomo C.A."/>
            <person name="Gueldener U."/>
            <person name="Xu J.-R."/>
            <person name="Trail F."/>
            <person name="Turgeon B.G."/>
            <person name="Di Pietro A."/>
            <person name="Walton J.D."/>
            <person name="Ma L.-J."/>
            <person name="Baker S.E."/>
            <person name="Rep M."/>
            <person name="Adam G."/>
            <person name="Antoniw J."/>
            <person name="Baldwin T."/>
            <person name="Calvo S.E."/>
            <person name="Chang Y.-L."/>
            <person name="DeCaprio D."/>
            <person name="Gale L.R."/>
            <person name="Gnerre S."/>
            <person name="Goswami R.S."/>
            <person name="Hammond-Kosack K."/>
            <person name="Harris L.J."/>
            <person name="Hilburn K."/>
            <person name="Kennell J.C."/>
            <person name="Kroken S."/>
            <person name="Magnuson J.K."/>
            <person name="Mannhaupt G."/>
            <person name="Mauceli E.W."/>
            <person name="Mewes H.-W."/>
            <person name="Mitterbauer R."/>
            <person name="Muehlbauer G."/>
            <person name="Muensterkoetter M."/>
            <person name="Nelson D."/>
            <person name="O'Donnell K."/>
            <person name="Ouellet T."/>
            <person name="Qi W."/>
            <person name="Quesneville H."/>
            <person name="Roncero M.I.G."/>
            <person name="Seong K.-Y."/>
            <person name="Tetko I.V."/>
            <person name="Urban M."/>
            <person name="Waalwijk C."/>
            <person name="Ward T.J."/>
            <person name="Yao J."/>
            <person name="Birren B.W."/>
            <person name="Kistler H.C."/>
        </authorList>
    </citation>
    <scope>NUCLEOTIDE SEQUENCE [LARGE SCALE GENOMIC DNA]</scope>
    <source>
        <strain evidence="14">ATCC MYA-4620 / CBS 123657 / FGSC 9075 / NRRL 31084 / PH-1</strain>
        <strain evidence="13">PH-1 / ATCC MYA-4620 / FGSC 9075 / NRRL 31084</strain>
    </source>
</reference>
<comment type="subcellular location">
    <subcellularLocation>
        <location evidence="1">Membrane</location>
        <topology evidence="1">Lipid-anchor</topology>
        <topology evidence="1">GPI-anchor</topology>
    </subcellularLocation>
    <subcellularLocation>
        <location evidence="2">Secreted</location>
    </subcellularLocation>
</comment>
<evidence type="ECO:0000256" key="4">
    <source>
        <dbReference type="ARBA" id="ARBA00022525"/>
    </source>
</evidence>
<keyword evidence="14" id="KW-1185">Reference proteome</keyword>
<dbReference type="Pfam" id="PF05730">
    <property type="entry name" value="CFEM"/>
    <property type="match status" value="1"/>
</dbReference>
<protein>
    <submittedName>
        <fullName evidence="12">Chromosome 2, complete genome</fullName>
    </submittedName>
</protein>
<evidence type="ECO:0000256" key="5">
    <source>
        <dbReference type="ARBA" id="ARBA00022622"/>
    </source>
</evidence>
<reference evidence="12 14" key="3">
    <citation type="journal article" date="2015" name="BMC Genomics">
        <title>The completed genome sequence of the pathogenic ascomycete fungus Fusarium graminearum.</title>
        <authorList>
            <person name="King R."/>
            <person name="Urban M."/>
            <person name="Hammond-Kosack M.C."/>
            <person name="Hassani-Pak K."/>
            <person name="Hammond-Kosack K.E."/>
        </authorList>
    </citation>
    <scope>NUCLEOTIDE SEQUENCE [LARGE SCALE GENOMIC DNA]</scope>
    <source>
        <strain evidence="14">ATCC MYA-4620 / CBS 123657 / FGSC 9075 / NRRL 31084 / PH-1</strain>
        <strain evidence="12">PH-1</strain>
    </source>
</reference>
<dbReference type="Proteomes" id="UP000070720">
    <property type="component" value="Chromosome 2"/>
</dbReference>
<dbReference type="GO" id="GO:0005576">
    <property type="term" value="C:extracellular region"/>
    <property type="evidence" value="ECO:0007669"/>
    <property type="project" value="UniProtKB-SubCell"/>
</dbReference>
<evidence type="ECO:0000256" key="9">
    <source>
        <dbReference type="SAM" id="MobiDB-lite"/>
    </source>
</evidence>
<keyword evidence="7" id="KW-1015">Disulfide bond</keyword>
<feature type="region of interest" description="Disordered" evidence="9">
    <location>
        <begin position="143"/>
        <end position="172"/>
    </location>
</feature>
<reference evidence="13" key="4">
    <citation type="submission" date="2017-01" db="UniProtKB">
        <authorList>
            <consortium name="EnsemblFungi"/>
        </authorList>
    </citation>
    <scope>IDENTIFICATION</scope>
    <source>
        <strain evidence="13">PH-1 / ATCC MYA-4620 / FGSC 9075 / NRRL 31084</strain>
    </source>
</reference>
<dbReference type="EnsemblFungi" id="CEF77779">
    <property type="protein sequence ID" value="CEF77779"/>
    <property type="gene ID" value="FGRRES_03058_M"/>
</dbReference>
<dbReference type="InterPro" id="IPR008427">
    <property type="entry name" value="Extracellular_membr_CFEM_dom"/>
</dbReference>
<accession>A0A0E0S2Q4</accession>
<reference evidence="13 14" key="2">
    <citation type="journal article" date="2010" name="Nature">
        <title>Comparative genomics reveals mobile pathogenicity chromosomes in Fusarium.</title>
        <authorList>
            <person name="Ma L.J."/>
            <person name="van der Does H.C."/>
            <person name="Borkovich K.A."/>
            <person name="Coleman J.J."/>
            <person name="Daboussi M.J."/>
            <person name="Di Pietro A."/>
            <person name="Dufresne M."/>
            <person name="Freitag M."/>
            <person name="Grabherr M."/>
            <person name="Henrissat B."/>
            <person name="Houterman P.M."/>
            <person name="Kang S."/>
            <person name="Shim W.B."/>
            <person name="Woloshuk C."/>
            <person name="Xie X."/>
            <person name="Xu J.R."/>
            <person name="Antoniw J."/>
            <person name="Baker S.E."/>
            <person name="Bluhm B.H."/>
            <person name="Breakspear A."/>
            <person name="Brown D.W."/>
            <person name="Butchko R.A."/>
            <person name="Chapman S."/>
            <person name="Coulson R."/>
            <person name="Coutinho P.M."/>
            <person name="Danchin E.G."/>
            <person name="Diener A."/>
            <person name="Gale L.R."/>
            <person name="Gardiner D.M."/>
            <person name="Goff S."/>
            <person name="Hammond-Kosack K.E."/>
            <person name="Hilburn K."/>
            <person name="Hua-Van A."/>
            <person name="Jonkers W."/>
            <person name="Kazan K."/>
            <person name="Kodira C.D."/>
            <person name="Koehrsen M."/>
            <person name="Kumar L."/>
            <person name="Lee Y.H."/>
            <person name="Li L."/>
            <person name="Manners J.M."/>
            <person name="Miranda-Saavedra D."/>
            <person name="Mukherjee M."/>
            <person name="Park G."/>
            <person name="Park J."/>
            <person name="Park S.Y."/>
            <person name="Proctor R.H."/>
            <person name="Regev A."/>
            <person name="Ruiz-Roldan M.C."/>
            <person name="Sain D."/>
            <person name="Sakthikumar S."/>
            <person name="Sykes S."/>
            <person name="Schwartz D.C."/>
            <person name="Turgeon B.G."/>
            <person name="Wapinski I."/>
            <person name="Yoder O."/>
            <person name="Young S."/>
            <person name="Zeng Q."/>
            <person name="Zhou S."/>
            <person name="Galagan J."/>
            <person name="Cuomo C.A."/>
            <person name="Kistler H.C."/>
            <person name="Rep M."/>
        </authorList>
    </citation>
    <scope>GENOME REANNOTATION</scope>
    <source>
        <strain evidence="14">ATCC MYA-4620 / CBS 123657 / FGSC 9075 / NRRL 31084 / PH-1</strain>
        <strain evidence="13">PH-1 / ATCC MYA-4620 / FGSC 9075 / NRRL 31084</strain>
    </source>
</reference>
<keyword evidence="5" id="KW-0472">Membrane</keyword>
<evidence type="ECO:0000256" key="7">
    <source>
        <dbReference type="ARBA" id="ARBA00023157"/>
    </source>
</evidence>
<gene>
    <name evidence="13" type="primary">FG03058.1</name>
    <name evidence="12" type="ORF">FGRAMPH1_01T11953</name>
</gene>
<dbReference type="EMBL" id="HG970333">
    <property type="protein sequence ID" value="CEF77779.1"/>
    <property type="molecule type" value="Genomic_DNA"/>
</dbReference>
<evidence type="ECO:0000256" key="2">
    <source>
        <dbReference type="ARBA" id="ARBA00004613"/>
    </source>
</evidence>
<keyword evidence="5" id="KW-0336">GPI-anchor</keyword>
<feature type="compositionally biased region" description="Basic and acidic residues" evidence="9">
    <location>
        <begin position="144"/>
        <end position="155"/>
    </location>
</feature>
<feature type="chain" id="PRO_5010018669" evidence="10">
    <location>
        <begin position="22"/>
        <end position="194"/>
    </location>
</feature>
<feature type="domain" description="CFEM" evidence="11">
    <location>
        <begin position="34"/>
        <end position="91"/>
    </location>
</feature>
<dbReference type="STRING" id="229533.A0A098DFN7"/>
<evidence type="ECO:0000259" key="11">
    <source>
        <dbReference type="Pfam" id="PF05730"/>
    </source>
</evidence>
<organism evidence="12 14">
    <name type="scientific">Gibberella zeae (strain ATCC MYA-4620 / CBS 123657 / FGSC 9075 / NRRL 31084 / PH-1)</name>
    <name type="common">Wheat head blight fungus</name>
    <name type="synonym">Fusarium graminearum</name>
    <dbReference type="NCBI Taxonomy" id="229533"/>
    <lineage>
        <taxon>Eukaryota</taxon>
        <taxon>Fungi</taxon>
        <taxon>Dikarya</taxon>
        <taxon>Ascomycota</taxon>
        <taxon>Pezizomycotina</taxon>
        <taxon>Sordariomycetes</taxon>
        <taxon>Hypocreomycetidae</taxon>
        <taxon>Hypocreales</taxon>
        <taxon>Nectriaceae</taxon>
        <taxon>Fusarium</taxon>
    </lineage>
</organism>
<accession>A0A098DFN7</accession>
<proteinExistence type="inferred from homology"/>
<dbReference type="InParanoid" id="A0A098DFN7"/>
<evidence type="ECO:0000256" key="3">
    <source>
        <dbReference type="ARBA" id="ARBA00010031"/>
    </source>
</evidence>
<evidence type="ECO:0000256" key="8">
    <source>
        <dbReference type="ARBA" id="ARBA00023288"/>
    </source>
</evidence>
<keyword evidence="4" id="KW-0964">Secreted</keyword>
<evidence type="ECO:0000256" key="6">
    <source>
        <dbReference type="ARBA" id="ARBA00022729"/>
    </source>
</evidence>
<keyword evidence="5" id="KW-0325">Glycoprotein</keyword>